<dbReference type="Pfam" id="PF17876">
    <property type="entry name" value="CSD2"/>
    <property type="match status" value="1"/>
</dbReference>
<dbReference type="InterPro" id="IPR003029">
    <property type="entry name" value="S1_domain"/>
</dbReference>
<dbReference type="InterPro" id="IPR001900">
    <property type="entry name" value="RNase_II/R"/>
</dbReference>
<comment type="subcellular location">
    <subcellularLocation>
        <location evidence="2 8">Cytoplasm</location>
    </subcellularLocation>
</comment>
<dbReference type="PANTHER" id="PTHR23355">
    <property type="entry name" value="RIBONUCLEASE"/>
    <property type="match status" value="1"/>
</dbReference>
<dbReference type="NCBIfam" id="TIGR02063">
    <property type="entry name" value="RNase_R"/>
    <property type="match status" value="1"/>
</dbReference>
<evidence type="ECO:0000256" key="2">
    <source>
        <dbReference type="ARBA" id="ARBA00004496"/>
    </source>
</evidence>
<dbReference type="GO" id="GO:0008859">
    <property type="term" value="F:exoribonuclease II activity"/>
    <property type="evidence" value="ECO:0007669"/>
    <property type="project" value="UniProtKB-UniRule"/>
</dbReference>
<dbReference type="Pfam" id="PF00575">
    <property type="entry name" value="S1"/>
    <property type="match status" value="1"/>
</dbReference>
<keyword evidence="3 8" id="KW-0963">Cytoplasm</keyword>
<comment type="caution">
    <text evidence="10">The sequence shown here is derived from an EMBL/GenBank/DDBJ whole genome shotgun (WGS) entry which is preliminary data.</text>
</comment>
<dbReference type="AlphaFoldDB" id="A0A923NGL5"/>
<evidence type="ECO:0000256" key="7">
    <source>
        <dbReference type="ARBA" id="ARBA00022884"/>
    </source>
</evidence>
<keyword evidence="4 8" id="KW-0540">Nuclease</keyword>
<dbReference type="EMBL" id="JACRWC010000092">
    <property type="protein sequence ID" value="MBC5999765.1"/>
    <property type="molecule type" value="Genomic_DNA"/>
</dbReference>
<dbReference type="SMART" id="SM00955">
    <property type="entry name" value="RNB"/>
    <property type="match status" value="1"/>
</dbReference>
<accession>A0A923NGL5</accession>
<dbReference type="CDD" id="cd04471">
    <property type="entry name" value="S1_RNase_R"/>
    <property type="match status" value="1"/>
</dbReference>
<dbReference type="SUPFAM" id="SSF50249">
    <property type="entry name" value="Nucleic acid-binding proteins"/>
    <property type="match status" value="4"/>
</dbReference>
<evidence type="ECO:0000256" key="1">
    <source>
        <dbReference type="ARBA" id="ARBA00001849"/>
    </source>
</evidence>
<dbReference type="InterPro" id="IPR013223">
    <property type="entry name" value="RNase_B_OB_dom"/>
</dbReference>
<dbReference type="InterPro" id="IPR012340">
    <property type="entry name" value="NA-bd_OB-fold"/>
</dbReference>
<evidence type="ECO:0000256" key="3">
    <source>
        <dbReference type="ARBA" id="ARBA00022490"/>
    </source>
</evidence>
<dbReference type="InterPro" id="IPR050180">
    <property type="entry name" value="RNR_Ribonuclease"/>
</dbReference>
<evidence type="ECO:0000256" key="6">
    <source>
        <dbReference type="ARBA" id="ARBA00022839"/>
    </source>
</evidence>
<comment type="similarity">
    <text evidence="8">Belongs to the RNR ribonuclease family. RNase R subfamily.</text>
</comment>
<dbReference type="InterPro" id="IPR040476">
    <property type="entry name" value="CSD2"/>
</dbReference>
<dbReference type="GO" id="GO:0005829">
    <property type="term" value="C:cytosol"/>
    <property type="evidence" value="ECO:0007669"/>
    <property type="project" value="TreeGrafter"/>
</dbReference>
<gene>
    <name evidence="8 10" type="primary">rnr</name>
    <name evidence="10" type="ORF">H8876_07100</name>
</gene>
<comment type="function">
    <text evidence="8">3'-5' exoribonuclease that releases 5'-nucleoside monophosphates and is involved in maturation of structured RNAs.</text>
</comment>
<dbReference type="Gene3D" id="2.40.50.140">
    <property type="entry name" value="Nucleic acid-binding proteins"/>
    <property type="match status" value="3"/>
</dbReference>
<dbReference type="InterPro" id="IPR004476">
    <property type="entry name" value="RNase_II/RNase_R"/>
</dbReference>
<dbReference type="GO" id="GO:0003723">
    <property type="term" value="F:RNA binding"/>
    <property type="evidence" value="ECO:0007669"/>
    <property type="project" value="UniProtKB-UniRule"/>
</dbReference>
<sequence length="655" mass="74638">MAKKKKRHTYTGILSKHRKGFGFVACDDIEDDVFIAAGSMHGAMNGDEVEIDLIPEYLWRDSPEAIITKVLHRNTTEVVGTFDKSKKFGFVIPESKKQKEDIFIRKKDFSGAKKGDKVVVQITRYPDQHNSAEGRISEIISRAGQPGGDIKAIARTYDMRETFPSRANAEAKAMKRQGVRQEDIQNRKDLRGKHIFTIDGADSKDFDDAVSLDVLPNGNYMLGVHIADVSHYVKEDGPLDKEALKRGTSVYLLNQVIPMLPKALSNDICSLNPYEDRLTLSVDMELTPEGTMVNHEIYESVIRSAARFVYDDVSDLLEDGKWQLGRKYEPFQDDLLAMHKLAVKLEEKRRERGSIDFDLDESEIRLNDKGIPVSVEIAQRRSANKMIEEFMLLANETVAEHFYWMEVPFLYRVHEKPETEKLEKLKIFLRSFGIMLRGNRSSIHPRAISSILEQVKGKTCENVVSSVTLRSMQKAYYSTSCEGHFGLALKYYCHFTSPIRRYPDLMIHRIIKEVLHHGVDGKLIKHFAKAAAEAADISSAAERKAIEAEREVEKMKKAEYMSYHIGEVFDGIISGVTGFGLYVQLENTVEGLVRIDSLYDDYYDYDAEQYLLKGRRNGKVYKLGDTVRIFVDNVNTDRGEIDFLLADFSPYQGQD</sequence>
<evidence type="ECO:0000256" key="4">
    <source>
        <dbReference type="ARBA" id="ARBA00022722"/>
    </source>
</evidence>
<feature type="domain" description="S1 motif" evidence="9">
    <location>
        <begin position="566"/>
        <end position="646"/>
    </location>
</feature>
<dbReference type="InterPro" id="IPR011129">
    <property type="entry name" value="CSD"/>
</dbReference>
<keyword evidence="11" id="KW-1185">Reference proteome</keyword>
<evidence type="ECO:0000313" key="11">
    <source>
        <dbReference type="Proteomes" id="UP000644115"/>
    </source>
</evidence>
<name>A0A923NGL5_9FIRM</name>
<dbReference type="SMART" id="SM00316">
    <property type="entry name" value="S1"/>
    <property type="match status" value="1"/>
</dbReference>
<dbReference type="PROSITE" id="PS50126">
    <property type="entry name" value="S1"/>
    <property type="match status" value="1"/>
</dbReference>
<dbReference type="Pfam" id="PF00773">
    <property type="entry name" value="RNB"/>
    <property type="match status" value="1"/>
</dbReference>
<evidence type="ECO:0000256" key="8">
    <source>
        <dbReference type="HAMAP-Rule" id="MF_01895"/>
    </source>
</evidence>
<keyword evidence="7 8" id="KW-0694">RNA-binding</keyword>
<organism evidence="10 11">
    <name type="scientific">Lentihominibacter faecis</name>
    <dbReference type="NCBI Taxonomy" id="2764712"/>
    <lineage>
        <taxon>Bacteria</taxon>
        <taxon>Bacillati</taxon>
        <taxon>Bacillota</taxon>
        <taxon>Clostridia</taxon>
        <taxon>Peptostreptococcales</taxon>
        <taxon>Anaerovoracaceae</taxon>
        <taxon>Lentihominibacter</taxon>
    </lineage>
</organism>
<comment type="catalytic activity">
    <reaction evidence="1 8">
        <text>Exonucleolytic cleavage in the 3'- to 5'-direction to yield nucleoside 5'-phosphates.</text>
        <dbReference type="EC" id="3.1.13.1"/>
    </reaction>
</comment>
<proteinExistence type="inferred from homology"/>
<keyword evidence="6 8" id="KW-0269">Exonuclease</keyword>
<keyword evidence="5 8" id="KW-0378">Hydrolase</keyword>
<evidence type="ECO:0000313" key="10">
    <source>
        <dbReference type="EMBL" id="MBC5999765.1"/>
    </source>
</evidence>
<dbReference type="GO" id="GO:0006402">
    <property type="term" value="P:mRNA catabolic process"/>
    <property type="evidence" value="ECO:0007669"/>
    <property type="project" value="TreeGrafter"/>
</dbReference>
<dbReference type="RefSeq" id="WP_249287151.1">
    <property type="nucleotide sequence ID" value="NZ_JACRWC010000092.1"/>
</dbReference>
<dbReference type="Pfam" id="PF08206">
    <property type="entry name" value="OB_RNB"/>
    <property type="match status" value="1"/>
</dbReference>
<dbReference type="PANTHER" id="PTHR23355:SF9">
    <property type="entry name" value="DIS3-LIKE EXONUCLEASE 2"/>
    <property type="match status" value="1"/>
</dbReference>
<evidence type="ECO:0000259" key="9">
    <source>
        <dbReference type="PROSITE" id="PS50126"/>
    </source>
</evidence>
<reference evidence="10" key="1">
    <citation type="submission" date="2020-08" db="EMBL/GenBank/DDBJ databases">
        <authorList>
            <person name="Liu C."/>
            <person name="Sun Q."/>
        </authorList>
    </citation>
    <scope>NUCLEOTIDE SEQUENCE</scope>
    <source>
        <strain evidence="10">BX16</strain>
    </source>
</reference>
<dbReference type="NCBIfam" id="TIGR00358">
    <property type="entry name" value="3_prime_RNase"/>
    <property type="match status" value="1"/>
</dbReference>
<dbReference type="InterPro" id="IPR011805">
    <property type="entry name" value="RNase_R"/>
</dbReference>
<protein>
    <recommendedName>
        <fullName evidence="8">Ribonuclease R</fullName>
        <shortName evidence="8">RNase R</shortName>
        <ecNumber evidence="8">3.1.13.1</ecNumber>
    </recommendedName>
</protein>
<dbReference type="SMART" id="SM00357">
    <property type="entry name" value="CSP"/>
    <property type="match status" value="2"/>
</dbReference>
<evidence type="ECO:0000256" key="5">
    <source>
        <dbReference type="ARBA" id="ARBA00022801"/>
    </source>
</evidence>
<dbReference type="Proteomes" id="UP000644115">
    <property type="component" value="Unassembled WGS sequence"/>
</dbReference>
<dbReference type="HAMAP" id="MF_01895">
    <property type="entry name" value="RNase_R"/>
    <property type="match status" value="1"/>
</dbReference>
<dbReference type="EC" id="3.1.13.1" evidence="8"/>